<accession>A0AAD7RXB8</accession>
<dbReference type="EMBL" id="JAINUG010000151">
    <property type="protein sequence ID" value="KAJ8391893.1"/>
    <property type="molecule type" value="Genomic_DNA"/>
</dbReference>
<dbReference type="Proteomes" id="UP001221898">
    <property type="component" value="Unassembled WGS sequence"/>
</dbReference>
<reference evidence="2" key="1">
    <citation type="journal article" date="2023" name="Science">
        <title>Genome structures resolve the early diversification of teleost fishes.</title>
        <authorList>
            <person name="Parey E."/>
            <person name="Louis A."/>
            <person name="Montfort J."/>
            <person name="Bouchez O."/>
            <person name="Roques C."/>
            <person name="Iampietro C."/>
            <person name="Lluch J."/>
            <person name="Castinel A."/>
            <person name="Donnadieu C."/>
            <person name="Desvignes T."/>
            <person name="Floi Bucao C."/>
            <person name="Jouanno E."/>
            <person name="Wen M."/>
            <person name="Mejri S."/>
            <person name="Dirks R."/>
            <person name="Jansen H."/>
            <person name="Henkel C."/>
            <person name="Chen W.J."/>
            <person name="Zahm M."/>
            <person name="Cabau C."/>
            <person name="Klopp C."/>
            <person name="Thompson A.W."/>
            <person name="Robinson-Rechavi M."/>
            <person name="Braasch I."/>
            <person name="Lecointre G."/>
            <person name="Bobe J."/>
            <person name="Postlethwait J.H."/>
            <person name="Berthelot C."/>
            <person name="Roest Crollius H."/>
            <person name="Guiguen Y."/>
        </authorList>
    </citation>
    <scope>NUCLEOTIDE SEQUENCE</scope>
    <source>
        <strain evidence="2">NC1722</strain>
    </source>
</reference>
<sequence>MARRLTAQFGQVFCPAKVARKWQTLVDGYKTVKDNNNSTGRGVIRFKFFDQMDSLLGGQHDIEFAVVGDNERGLDVRRPEVLGAGGPKRQPLDAGDSGAGGVSPEDSGGAGRGDTTRTLHTPHPRRVRGARGPANPLIDLIQESEQASQRRHNGMLEEMRAQRITFENLMREYLSKQ</sequence>
<evidence type="ECO:0000313" key="3">
    <source>
        <dbReference type="Proteomes" id="UP001221898"/>
    </source>
</evidence>
<name>A0AAD7RXB8_9TELE</name>
<feature type="compositionally biased region" description="Basic residues" evidence="1">
    <location>
        <begin position="120"/>
        <end position="129"/>
    </location>
</feature>
<evidence type="ECO:0000313" key="2">
    <source>
        <dbReference type="EMBL" id="KAJ8391893.1"/>
    </source>
</evidence>
<keyword evidence="3" id="KW-1185">Reference proteome</keyword>
<comment type="caution">
    <text evidence="2">The sequence shown here is derived from an EMBL/GenBank/DDBJ whole genome shotgun (WGS) entry which is preliminary data.</text>
</comment>
<dbReference type="AlphaFoldDB" id="A0AAD7RXB8"/>
<feature type="region of interest" description="Disordered" evidence="1">
    <location>
        <begin position="79"/>
        <end position="135"/>
    </location>
</feature>
<gene>
    <name evidence="2" type="ORF">AAFF_G00083640</name>
</gene>
<evidence type="ECO:0000256" key="1">
    <source>
        <dbReference type="SAM" id="MobiDB-lite"/>
    </source>
</evidence>
<proteinExistence type="predicted"/>
<protein>
    <submittedName>
        <fullName evidence="2">Uncharacterized protein</fullName>
    </submittedName>
</protein>
<organism evidence="2 3">
    <name type="scientific">Aldrovandia affinis</name>
    <dbReference type="NCBI Taxonomy" id="143900"/>
    <lineage>
        <taxon>Eukaryota</taxon>
        <taxon>Metazoa</taxon>
        <taxon>Chordata</taxon>
        <taxon>Craniata</taxon>
        <taxon>Vertebrata</taxon>
        <taxon>Euteleostomi</taxon>
        <taxon>Actinopterygii</taxon>
        <taxon>Neopterygii</taxon>
        <taxon>Teleostei</taxon>
        <taxon>Notacanthiformes</taxon>
        <taxon>Halosauridae</taxon>
        <taxon>Aldrovandia</taxon>
    </lineage>
</organism>